<comment type="caution">
    <text evidence="3">The sequence shown here is derived from an EMBL/GenBank/DDBJ whole genome shotgun (WGS) entry which is preliminary data.</text>
</comment>
<dbReference type="InterPro" id="IPR036265">
    <property type="entry name" value="HIT-like_sf"/>
</dbReference>
<feature type="domain" description="HIT" evidence="2">
    <location>
        <begin position="41"/>
        <end position="117"/>
    </location>
</feature>
<dbReference type="GO" id="GO:0009117">
    <property type="term" value="P:nucleotide metabolic process"/>
    <property type="evidence" value="ECO:0007669"/>
    <property type="project" value="TreeGrafter"/>
</dbReference>
<dbReference type="GO" id="GO:0016787">
    <property type="term" value="F:hydrolase activity"/>
    <property type="evidence" value="ECO:0007669"/>
    <property type="project" value="UniProtKB-KW"/>
</dbReference>
<dbReference type="EMBL" id="JAUSUZ010000001">
    <property type="protein sequence ID" value="MDQ0370976.1"/>
    <property type="molecule type" value="Genomic_DNA"/>
</dbReference>
<dbReference type="SUPFAM" id="SSF54197">
    <property type="entry name" value="HIT-like"/>
    <property type="match status" value="1"/>
</dbReference>
<feature type="short sequence motif" description="Histidine triad motif" evidence="1">
    <location>
        <begin position="99"/>
        <end position="103"/>
    </location>
</feature>
<sequence>MSGMDCYTCRHNEAFGTLPPRELIAADRHWRVAHAFDAALPGWLILVPLRHAESIADLTDDEAAALGTWQVRLSRALHAVTGCTKTYVVQFAEKEGFAHVHFHVVPRMPDLPADHRGPRVFAYLNAPGDHRVTAPAQDLLAAALRAHLTPADPDPATPG</sequence>
<reference evidence="3 4" key="1">
    <citation type="submission" date="2023-07" db="EMBL/GenBank/DDBJ databases">
        <title>Sequencing the genomes of 1000 actinobacteria strains.</title>
        <authorList>
            <person name="Klenk H.-P."/>
        </authorList>
    </citation>
    <scope>NUCLEOTIDE SEQUENCE [LARGE SCALE GENOMIC DNA]</scope>
    <source>
        <strain evidence="3 4">DSM 44709</strain>
    </source>
</reference>
<keyword evidence="4" id="KW-1185">Reference proteome</keyword>
<dbReference type="PROSITE" id="PS51084">
    <property type="entry name" value="HIT_2"/>
    <property type="match status" value="1"/>
</dbReference>
<dbReference type="PANTHER" id="PTHR46648:SF1">
    <property type="entry name" value="ADENOSINE 5'-MONOPHOSPHORAMIDASE HNT1"/>
    <property type="match status" value="1"/>
</dbReference>
<organism evidence="3 4">
    <name type="scientific">Catenuloplanes indicus</name>
    <dbReference type="NCBI Taxonomy" id="137267"/>
    <lineage>
        <taxon>Bacteria</taxon>
        <taxon>Bacillati</taxon>
        <taxon>Actinomycetota</taxon>
        <taxon>Actinomycetes</taxon>
        <taxon>Micromonosporales</taxon>
        <taxon>Micromonosporaceae</taxon>
        <taxon>Catenuloplanes</taxon>
    </lineage>
</organism>
<dbReference type="InterPro" id="IPR011146">
    <property type="entry name" value="HIT-like"/>
</dbReference>
<evidence type="ECO:0000259" key="2">
    <source>
        <dbReference type="PROSITE" id="PS51084"/>
    </source>
</evidence>
<evidence type="ECO:0000313" key="3">
    <source>
        <dbReference type="EMBL" id="MDQ0370976.1"/>
    </source>
</evidence>
<proteinExistence type="predicted"/>
<dbReference type="PANTHER" id="PTHR46648">
    <property type="entry name" value="HIT FAMILY PROTEIN 1"/>
    <property type="match status" value="1"/>
</dbReference>
<dbReference type="Proteomes" id="UP001240236">
    <property type="component" value="Unassembled WGS sequence"/>
</dbReference>
<evidence type="ECO:0000313" key="4">
    <source>
        <dbReference type="Proteomes" id="UP001240236"/>
    </source>
</evidence>
<gene>
    <name evidence="3" type="ORF">J2S42_007645</name>
</gene>
<evidence type="ECO:0000256" key="1">
    <source>
        <dbReference type="PROSITE-ProRule" id="PRU00464"/>
    </source>
</evidence>
<dbReference type="AlphaFoldDB" id="A0AAE3W7L2"/>
<keyword evidence="3" id="KW-0378">Hydrolase</keyword>
<dbReference type="Gene3D" id="3.30.428.10">
    <property type="entry name" value="HIT-like"/>
    <property type="match status" value="1"/>
</dbReference>
<name>A0AAE3W7L2_9ACTN</name>
<dbReference type="Pfam" id="PF01230">
    <property type="entry name" value="HIT"/>
    <property type="match status" value="1"/>
</dbReference>
<protein>
    <submittedName>
        <fullName evidence="3">Diadenosine tetraphosphate (Ap4A) HIT family hydrolase</fullName>
    </submittedName>
</protein>
<accession>A0AAE3W7L2</accession>
<dbReference type="InterPro" id="IPR001310">
    <property type="entry name" value="Histidine_triad_HIT"/>
</dbReference>